<keyword evidence="3" id="KW-1185">Reference proteome</keyword>
<sequence length="694" mass="74490">MWSKWEVPEWKRECFWEARKFSKPLQIHLEFSMFMRVFKRGGVLPTGRATVSYLAFPPGACFHPGIFRSQLLFRCIFLLLRVFFYSCGFLGVASDIILNDPATEASGSNRIMIALTLLLHALDETLAEVNASLASGDGLTLRAIPGMVGEPHPDPGGSVPGGPALLGGTRDGHDGRPEDCERYARVGLRYTPHMRLLLYPPGLPPAPAHQAPLSTAARLSMPSVGPITMSAVPHGLPLRGATWAEHLQPLRVTLDRLRDMYAKAGCLGPAALKAPGHAAGPSPLGPTCRSAAPPSPSPPSPPDVSMPPPLSMLWLIPHTHTGLPGIRGLIQYIEQPWPPQFFLESSSATSQWLTVRRLYQELHIRFVATESAAQPSTVARLRPFCDVVALNPALQGGYRASLQIATRWRLTPPPPPPRRPSRAPRLFNRRPSGHPMRGILQRPAILMMGARTPGGSAAAAAAAGSTPAERFSDRSGFAFGTGGRYGAATLHGPPRAGHPAPGPPTQPGLVSLPPPPRLKRPSPPPQCAGRLPNPPFRSPGRGRGYYPATAKPTPAPEKPPGTPAATPETAARPRVSYSELRPCGPTYTVPPPPPPPPPDSDPPGYPRPPLALAFPNPTPTQPSFVLPVFIPPIALSRNVPPSLLASTRPAGRPRSRHPPAGHADHPKRRGSHPGLHRPARPPRSRLPQLHHHPA</sequence>
<feature type="compositionally biased region" description="Pro residues" evidence="1">
    <location>
        <begin position="293"/>
        <end position="304"/>
    </location>
</feature>
<dbReference type="Gene3D" id="3.20.20.120">
    <property type="entry name" value="Enolase-like C-terminal domain"/>
    <property type="match status" value="1"/>
</dbReference>
<accession>A0ABQ8U255</accession>
<reference evidence="2" key="1">
    <citation type="journal article" date="2022" name="bioRxiv">
        <title>Genomics of Preaxostyla Flagellates Illuminates Evolutionary Transitions and the Path Towards Mitochondrial Loss.</title>
        <authorList>
            <person name="Novak L.V.F."/>
            <person name="Treitli S.C."/>
            <person name="Pyrih J."/>
            <person name="Halakuc P."/>
            <person name="Pipaliya S.V."/>
            <person name="Vacek V."/>
            <person name="Brzon O."/>
            <person name="Soukal P."/>
            <person name="Eme L."/>
            <person name="Dacks J.B."/>
            <person name="Karnkowska A."/>
            <person name="Elias M."/>
            <person name="Hampl V."/>
        </authorList>
    </citation>
    <scope>NUCLEOTIDE SEQUENCE</scope>
    <source>
        <strain evidence="2">RCP-MX</strain>
    </source>
</reference>
<protein>
    <submittedName>
        <fullName evidence="2">Uncharacterized protein</fullName>
    </submittedName>
</protein>
<feature type="region of interest" description="Disordered" evidence="1">
    <location>
        <begin position="485"/>
        <end position="694"/>
    </location>
</feature>
<dbReference type="EMBL" id="JAPMOS010000285">
    <property type="protein sequence ID" value="KAJ4453283.1"/>
    <property type="molecule type" value="Genomic_DNA"/>
</dbReference>
<evidence type="ECO:0000256" key="1">
    <source>
        <dbReference type="SAM" id="MobiDB-lite"/>
    </source>
</evidence>
<feature type="compositionally biased region" description="Pro residues" evidence="1">
    <location>
        <begin position="553"/>
        <end position="562"/>
    </location>
</feature>
<feature type="compositionally biased region" description="Basic residues" evidence="1">
    <location>
        <begin position="419"/>
        <end position="432"/>
    </location>
</feature>
<feature type="region of interest" description="Disordered" evidence="1">
    <location>
        <begin position="149"/>
        <end position="178"/>
    </location>
</feature>
<feature type="compositionally biased region" description="Pro residues" evidence="1">
    <location>
        <begin position="500"/>
        <end position="537"/>
    </location>
</feature>
<dbReference type="Proteomes" id="UP001141327">
    <property type="component" value="Unassembled WGS sequence"/>
</dbReference>
<feature type="compositionally biased region" description="Pro residues" evidence="1">
    <location>
        <begin position="588"/>
        <end position="609"/>
    </location>
</feature>
<feature type="region of interest" description="Disordered" evidence="1">
    <location>
        <begin position="408"/>
        <end position="438"/>
    </location>
</feature>
<organism evidence="2 3">
    <name type="scientific">Paratrimastix pyriformis</name>
    <dbReference type="NCBI Taxonomy" id="342808"/>
    <lineage>
        <taxon>Eukaryota</taxon>
        <taxon>Metamonada</taxon>
        <taxon>Preaxostyla</taxon>
        <taxon>Paratrimastigidae</taxon>
        <taxon>Paratrimastix</taxon>
    </lineage>
</organism>
<feature type="compositionally biased region" description="Basic residues" evidence="1">
    <location>
        <begin position="651"/>
        <end position="694"/>
    </location>
</feature>
<evidence type="ECO:0000313" key="3">
    <source>
        <dbReference type="Proteomes" id="UP001141327"/>
    </source>
</evidence>
<dbReference type="InterPro" id="IPR036849">
    <property type="entry name" value="Enolase-like_C_sf"/>
</dbReference>
<dbReference type="SUPFAM" id="SSF51604">
    <property type="entry name" value="Enolase C-terminal domain-like"/>
    <property type="match status" value="1"/>
</dbReference>
<gene>
    <name evidence="2" type="ORF">PAPYR_12278</name>
</gene>
<feature type="region of interest" description="Disordered" evidence="1">
    <location>
        <begin position="276"/>
        <end position="304"/>
    </location>
</feature>
<name>A0ABQ8U255_9EUKA</name>
<evidence type="ECO:0000313" key="2">
    <source>
        <dbReference type="EMBL" id="KAJ4453283.1"/>
    </source>
</evidence>
<feature type="compositionally biased region" description="Low complexity" evidence="1">
    <location>
        <begin position="563"/>
        <end position="574"/>
    </location>
</feature>
<comment type="caution">
    <text evidence="2">The sequence shown here is derived from an EMBL/GenBank/DDBJ whole genome shotgun (WGS) entry which is preliminary data.</text>
</comment>
<proteinExistence type="predicted"/>